<evidence type="ECO:0000313" key="2">
    <source>
        <dbReference type="Proteomes" id="UP001153365"/>
    </source>
</evidence>
<gene>
    <name evidence="1" type="ORF">PPACK8108_LOCUS8976</name>
</gene>
<dbReference type="AlphaFoldDB" id="A0AAV0AXI0"/>
<proteinExistence type="predicted"/>
<keyword evidence="2" id="KW-1185">Reference proteome</keyword>
<protein>
    <submittedName>
        <fullName evidence="1">Uncharacterized protein</fullName>
    </submittedName>
</protein>
<sequence length="51" mass="5645">MDDESCLLYEEWEGERGCNSLAEMCAAVLHTGIPLGTEPRFRVLSGERVSS</sequence>
<dbReference type="Proteomes" id="UP001153365">
    <property type="component" value="Unassembled WGS sequence"/>
</dbReference>
<dbReference type="EMBL" id="CALTRL010001893">
    <property type="protein sequence ID" value="CAH7674077.1"/>
    <property type="molecule type" value="Genomic_DNA"/>
</dbReference>
<organism evidence="1 2">
    <name type="scientific">Phakopsora pachyrhizi</name>
    <name type="common">Asian soybean rust disease fungus</name>
    <dbReference type="NCBI Taxonomy" id="170000"/>
    <lineage>
        <taxon>Eukaryota</taxon>
        <taxon>Fungi</taxon>
        <taxon>Dikarya</taxon>
        <taxon>Basidiomycota</taxon>
        <taxon>Pucciniomycotina</taxon>
        <taxon>Pucciniomycetes</taxon>
        <taxon>Pucciniales</taxon>
        <taxon>Phakopsoraceae</taxon>
        <taxon>Phakopsora</taxon>
    </lineage>
</organism>
<evidence type="ECO:0000313" key="1">
    <source>
        <dbReference type="EMBL" id="CAH7674077.1"/>
    </source>
</evidence>
<reference evidence="1" key="1">
    <citation type="submission" date="2022-06" db="EMBL/GenBank/DDBJ databases">
        <authorList>
            <consortium name="SYNGENTA / RWTH Aachen University"/>
        </authorList>
    </citation>
    <scope>NUCLEOTIDE SEQUENCE</scope>
</reference>
<accession>A0AAV0AXI0</accession>
<comment type="caution">
    <text evidence="1">The sequence shown here is derived from an EMBL/GenBank/DDBJ whole genome shotgun (WGS) entry which is preliminary data.</text>
</comment>
<name>A0AAV0AXI0_PHAPC</name>